<evidence type="ECO:0000256" key="5">
    <source>
        <dbReference type="SAM" id="Phobius"/>
    </source>
</evidence>
<reference evidence="7" key="2">
    <citation type="journal article" date="2023" name="Science">
        <title>Genomic signatures of disease resistance in endangered staghorn corals.</title>
        <authorList>
            <person name="Vollmer S.V."/>
            <person name="Selwyn J.D."/>
            <person name="Despard B.A."/>
            <person name="Roesel C.L."/>
        </authorList>
    </citation>
    <scope>NUCLEOTIDE SEQUENCE</scope>
    <source>
        <strain evidence="7">K2</strain>
    </source>
</reference>
<accession>A0AAD9UX55</accession>
<feature type="transmembrane region" description="Helical" evidence="5">
    <location>
        <begin position="279"/>
        <end position="301"/>
    </location>
</feature>
<evidence type="ECO:0000313" key="7">
    <source>
        <dbReference type="EMBL" id="KAK2553218.1"/>
    </source>
</evidence>
<evidence type="ECO:0000313" key="8">
    <source>
        <dbReference type="Proteomes" id="UP001249851"/>
    </source>
</evidence>
<proteinExistence type="predicted"/>
<evidence type="ECO:0000256" key="2">
    <source>
        <dbReference type="ARBA" id="ARBA00022692"/>
    </source>
</evidence>
<evidence type="ECO:0000256" key="4">
    <source>
        <dbReference type="ARBA" id="ARBA00023136"/>
    </source>
</evidence>
<dbReference type="InterPro" id="IPR053231">
    <property type="entry name" value="GPCR_LN-TM7"/>
</dbReference>
<feature type="transmembrane region" description="Helical" evidence="5">
    <location>
        <begin position="307"/>
        <end position="329"/>
    </location>
</feature>
<feature type="transmembrane region" description="Helical" evidence="5">
    <location>
        <begin position="59"/>
        <end position="79"/>
    </location>
</feature>
<feature type="transmembrane region" description="Helical" evidence="5">
    <location>
        <begin position="192"/>
        <end position="213"/>
    </location>
</feature>
<comment type="caution">
    <text evidence="7">The sequence shown here is derived from an EMBL/GenBank/DDBJ whole genome shotgun (WGS) entry which is preliminary data.</text>
</comment>
<keyword evidence="3 5" id="KW-1133">Transmembrane helix</keyword>
<keyword evidence="4 5" id="KW-0472">Membrane</keyword>
<dbReference type="PANTHER" id="PTHR45902:SF1">
    <property type="entry name" value="LATROPHILIN RECEPTOR-LIKE PROTEIN A"/>
    <property type="match status" value="1"/>
</dbReference>
<protein>
    <recommendedName>
        <fullName evidence="6">G-protein coupled receptors family 2 profile 2 domain-containing protein</fullName>
    </recommendedName>
</protein>
<feature type="transmembrane region" description="Helical" evidence="5">
    <location>
        <begin position="146"/>
        <end position="171"/>
    </location>
</feature>
<feature type="domain" description="G-protein coupled receptors family 2 profile 2" evidence="6">
    <location>
        <begin position="144"/>
        <end position="331"/>
    </location>
</feature>
<comment type="subcellular location">
    <subcellularLocation>
        <location evidence="1">Membrane</location>
        <topology evidence="1">Multi-pass membrane protein</topology>
    </subcellularLocation>
</comment>
<evidence type="ECO:0000256" key="3">
    <source>
        <dbReference type="ARBA" id="ARBA00022989"/>
    </source>
</evidence>
<dbReference type="InterPro" id="IPR017981">
    <property type="entry name" value="GPCR_2-like_7TM"/>
</dbReference>
<dbReference type="EMBL" id="JARQWQ010000079">
    <property type="protein sequence ID" value="KAK2553218.1"/>
    <property type="molecule type" value="Genomic_DNA"/>
</dbReference>
<dbReference type="GO" id="GO:0016020">
    <property type="term" value="C:membrane"/>
    <property type="evidence" value="ECO:0007669"/>
    <property type="project" value="UniProtKB-SubCell"/>
</dbReference>
<dbReference type="GO" id="GO:0007166">
    <property type="term" value="P:cell surface receptor signaling pathway"/>
    <property type="evidence" value="ECO:0007669"/>
    <property type="project" value="InterPro"/>
</dbReference>
<feature type="transmembrane region" description="Helical" evidence="5">
    <location>
        <begin position="233"/>
        <end position="258"/>
    </location>
</feature>
<gene>
    <name evidence="7" type="ORF">P5673_025415</name>
</gene>
<evidence type="ECO:0000256" key="1">
    <source>
        <dbReference type="ARBA" id="ARBA00004141"/>
    </source>
</evidence>
<dbReference type="PANTHER" id="PTHR45902">
    <property type="entry name" value="LATROPHILIN RECEPTOR-LIKE PROTEIN A"/>
    <property type="match status" value="1"/>
</dbReference>
<dbReference type="Gene3D" id="1.20.1070.10">
    <property type="entry name" value="Rhodopsin 7-helix transmembrane proteins"/>
    <property type="match status" value="1"/>
</dbReference>
<dbReference type="Pfam" id="PF00002">
    <property type="entry name" value="7tm_2"/>
    <property type="match status" value="1"/>
</dbReference>
<dbReference type="PROSITE" id="PS50261">
    <property type="entry name" value="G_PROTEIN_RECEP_F2_4"/>
    <property type="match status" value="1"/>
</dbReference>
<dbReference type="GO" id="GO:0004930">
    <property type="term" value="F:G protein-coupled receptor activity"/>
    <property type="evidence" value="ECO:0007669"/>
    <property type="project" value="InterPro"/>
</dbReference>
<dbReference type="AlphaFoldDB" id="A0AAD9UX55"/>
<sequence length="386" mass="43434">MGCPSSYSKTINLRSIKRISSWRFYSASPTDPKSFAIVKKAGQRVPPNRYFLLKDSKTGIESLFVCSSKFVVMCPFMLLPVRSSDYELFSNKSLQHIATGRLYTTGDYELNDKTALICTNYTTENNSTILVRHANITVFGQSDRLLLWYLTVVGFSVSILALILTLIAHFIMSKAPVRSNGEGNLRFLTYTCIAWGLPMIYVGSCFLLDNFQVVGIGYEGEEACWLAKGNAKIVVFLTPIACALLYNVAAFSQTIWAINTAWKQTNRVKAKSSRRDRGAFVKVCFRLLTLMAFNCFFAFTAELIQKTMIYPFVVLTSLKGVYIFVAFVCKTRVTVLKLIRDAFQTSKRDVLVSTQNCASTLSKASIQTTLDRKRISSAVHRKYLLK</sequence>
<dbReference type="InterPro" id="IPR000832">
    <property type="entry name" value="GPCR_2_secretin-like"/>
</dbReference>
<organism evidence="7 8">
    <name type="scientific">Acropora cervicornis</name>
    <name type="common">Staghorn coral</name>
    <dbReference type="NCBI Taxonomy" id="6130"/>
    <lineage>
        <taxon>Eukaryota</taxon>
        <taxon>Metazoa</taxon>
        <taxon>Cnidaria</taxon>
        <taxon>Anthozoa</taxon>
        <taxon>Hexacorallia</taxon>
        <taxon>Scleractinia</taxon>
        <taxon>Astrocoeniina</taxon>
        <taxon>Acroporidae</taxon>
        <taxon>Acropora</taxon>
    </lineage>
</organism>
<reference evidence="7" key="1">
    <citation type="journal article" date="2023" name="G3 (Bethesda)">
        <title>Whole genome assembly and annotation of the endangered Caribbean coral Acropora cervicornis.</title>
        <authorList>
            <person name="Selwyn J.D."/>
            <person name="Vollmer S.V."/>
        </authorList>
    </citation>
    <scope>NUCLEOTIDE SEQUENCE</scope>
    <source>
        <strain evidence="7">K2</strain>
    </source>
</reference>
<evidence type="ECO:0000259" key="6">
    <source>
        <dbReference type="PROSITE" id="PS50261"/>
    </source>
</evidence>
<keyword evidence="8" id="KW-1185">Reference proteome</keyword>
<dbReference type="Proteomes" id="UP001249851">
    <property type="component" value="Unassembled WGS sequence"/>
</dbReference>
<keyword evidence="2 5" id="KW-0812">Transmembrane</keyword>
<name>A0AAD9UX55_ACRCE</name>